<dbReference type="PRINTS" id="PR00080">
    <property type="entry name" value="SDRFAMILY"/>
</dbReference>
<dbReference type="InterPro" id="IPR036291">
    <property type="entry name" value="NAD(P)-bd_dom_sf"/>
</dbReference>
<dbReference type="InterPro" id="IPR050259">
    <property type="entry name" value="SDR"/>
</dbReference>
<sequence length="264" mass="27863">MDLGLTGKVALVMAASKGIGKACAMALAAEGATIVMGARNKETLQQAADELQQRYNVPVLALPTDVTKAADIQAIVEAAVQQFQRLDILVNNAGGPPFGYFESFDDAQWQAAFELTLLSTVRLIRAVHPHMRSSGGGRIINITSTSVKQPIDGLLLSNAIRPGVIGLAKSLSVEFAPDNITINNVCPGRILTDRIRSGSSVLSRTAAGASEEEALRDLAQDIPMKRLGKPEELASLVAFLASEQASYITGTTIPVDGGLVRSLL</sequence>
<keyword evidence="2" id="KW-0560">Oxidoreductase</keyword>
<dbReference type="EMBL" id="AP019376">
    <property type="protein sequence ID" value="BBH86748.1"/>
    <property type="molecule type" value="Genomic_DNA"/>
</dbReference>
<evidence type="ECO:0000313" key="3">
    <source>
        <dbReference type="EMBL" id="BBH86748.1"/>
    </source>
</evidence>
<name>A0A455SHA7_9CHLR</name>
<dbReference type="SUPFAM" id="SSF51735">
    <property type="entry name" value="NAD(P)-binding Rossmann-fold domains"/>
    <property type="match status" value="1"/>
</dbReference>
<dbReference type="PANTHER" id="PTHR42879">
    <property type="entry name" value="3-OXOACYL-(ACYL-CARRIER-PROTEIN) REDUCTASE"/>
    <property type="match status" value="1"/>
</dbReference>
<dbReference type="AlphaFoldDB" id="A0A455SHA7"/>
<accession>A0A455SHA7</accession>
<dbReference type="Pfam" id="PF13561">
    <property type="entry name" value="adh_short_C2"/>
    <property type="match status" value="1"/>
</dbReference>
<dbReference type="Gene3D" id="3.40.50.720">
    <property type="entry name" value="NAD(P)-binding Rossmann-like Domain"/>
    <property type="match status" value="1"/>
</dbReference>
<dbReference type="InterPro" id="IPR002347">
    <property type="entry name" value="SDR_fam"/>
</dbReference>
<protein>
    <submittedName>
        <fullName evidence="3">Oxidoreductase</fullName>
    </submittedName>
</protein>
<dbReference type="PANTHER" id="PTHR42879:SF6">
    <property type="entry name" value="NADPH-DEPENDENT REDUCTASE BACG"/>
    <property type="match status" value="1"/>
</dbReference>
<evidence type="ECO:0000256" key="2">
    <source>
        <dbReference type="ARBA" id="ARBA00023002"/>
    </source>
</evidence>
<comment type="similarity">
    <text evidence="1">Belongs to the short-chain dehydrogenases/reductases (SDR) family.</text>
</comment>
<dbReference type="PRINTS" id="PR00081">
    <property type="entry name" value="GDHRDH"/>
</dbReference>
<proteinExistence type="inferred from homology"/>
<dbReference type="CDD" id="cd05344">
    <property type="entry name" value="BKR_like_SDR_like"/>
    <property type="match status" value="1"/>
</dbReference>
<evidence type="ECO:0000256" key="1">
    <source>
        <dbReference type="ARBA" id="ARBA00006484"/>
    </source>
</evidence>
<organism evidence="3">
    <name type="scientific">Thermosporothrix sp. COM3</name>
    <dbReference type="NCBI Taxonomy" id="2490863"/>
    <lineage>
        <taxon>Bacteria</taxon>
        <taxon>Bacillati</taxon>
        <taxon>Chloroflexota</taxon>
        <taxon>Ktedonobacteria</taxon>
        <taxon>Ktedonobacterales</taxon>
        <taxon>Thermosporotrichaceae</taxon>
        <taxon>Thermosporothrix</taxon>
    </lineage>
</organism>
<dbReference type="FunFam" id="3.40.50.720:FF:000084">
    <property type="entry name" value="Short-chain dehydrogenase reductase"/>
    <property type="match status" value="1"/>
</dbReference>
<reference evidence="3" key="1">
    <citation type="submission" date="2018-12" db="EMBL/GenBank/DDBJ databases">
        <title>Novel natural products biosynthetic potential of the class Ktedonobacteria.</title>
        <authorList>
            <person name="Zheng Y."/>
            <person name="Saitou A."/>
            <person name="Wang C.M."/>
            <person name="Toyoda A."/>
            <person name="Minakuchi Y."/>
            <person name="Sekiguchi Y."/>
            <person name="Ueda K."/>
            <person name="Takano H."/>
            <person name="Sakai Y."/>
            <person name="Yokota A."/>
            <person name="Yabe S."/>
        </authorList>
    </citation>
    <scope>NUCLEOTIDE SEQUENCE</scope>
    <source>
        <strain evidence="3">COM3</strain>
    </source>
</reference>
<dbReference type="GO" id="GO:0016491">
    <property type="term" value="F:oxidoreductase activity"/>
    <property type="evidence" value="ECO:0007669"/>
    <property type="project" value="UniProtKB-KW"/>
</dbReference>
<gene>
    <name evidence="3" type="ORF">KTC_14990</name>
</gene>